<evidence type="ECO:0000313" key="3">
    <source>
        <dbReference type="Proteomes" id="UP000237819"/>
    </source>
</evidence>
<sequence>MRSEEVPPTGDVDIDRQEEPDDQQRLQERAAQEVRTVKEQCREDGRGKREQDGAESELQRTAGQRETEGIAPEG</sequence>
<protein>
    <submittedName>
        <fullName evidence="2">Uncharacterized protein</fullName>
    </submittedName>
</protein>
<dbReference type="AlphaFoldDB" id="A0A2S8GUJ0"/>
<proteinExistence type="predicted"/>
<name>A0A2S8GUJ0_9BACT</name>
<gene>
    <name evidence="2" type="ORF">C5Y93_00030</name>
</gene>
<comment type="caution">
    <text evidence="2">The sequence shown here is derived from an EMBL/GenBank/DDBJ whole genome shotgun (WGS) entry which is preliminary data.</text>
</comment>
<evidence type="ECO:0000256" key="1">
    <source>
        <dbReference type="SAM" id="MobiDB-lite"/>
    </source>
</evidence>
<reference evidence="2 3" key="1">
    <citation type="submission" date="2018-02" db="EMBL/GenBank/DDBJ databases">
        <title>Comparative genomes isolates from brazilian mangrove.</title>
        <authorList>
            <person name="Araujo J.E."/>
            <person name="Taketani R.G."/>
            <person name="Silva M.C.P."/>
            <person name="Loureco M.V."/>
            <person name="Andreote F.D."/>
        </authorList>
    </citation>
    <scope>NUCLEOTIDE SEQUENCE [LARGE SCALE GENOMIC DNA]</scope>
    <source>
        <strain evidence="2 3">Nap-Phe MGV</strain>
    </source>
</reference>
<feature type="compositionally biased region" description="Basic and acidic residues" evidence="1">
    <location>
        <begin position="13"/>
        <end position="52"/>
    </location>
</feature>
<feature type="region of interest" description="Disordered" evidence="1">
    <location>
        <begin position="1"/>
        <end position="74"/>
    </location>
</feature>
<evidence type="ECO:0000313" key="2">
    <source>
        <dbReference type="EMBL" id="PQO48105.1"/>
    </source>
</evidence>
<organism evidence="2 3">
    <name type="scientific">Blastopirellula marina</name>
    <dbReference type="NCBI Taxonomy" id="124"/>
    <lineage>
        <taxon>Bacteria</taxon>
        <taxon>Pseudomonadati</taxon>
        <taxon>Planctomycetota</taxon>
        <taxon>Planctomycetia</taxon>
        <taxon>Pirellulales</taxon>
        <taxon>Pirellulaceae</taxon>
        <taxon>Blastopirellula</taxon>
    </lineage>
</organism>
<dbReference type="Proteomes" id="UP000237819">
    <property type="component" value="Unassembled WGS sequence"/>
</dbReference>
<accession>A0A2S8GUJ0</accession>
<dbReference type="EMBL" id="PUHZ01000001">
    <property type="protein sequence ID" value="PQO48105.1"/>
    <property type="molecule type" value="Genomic_DNA"/>
</dbReference>